<accession>A0A1H8G1X1</accession>
<evidence type="ECO:0000313" key="2">
    <source>
        <dbReference type="Proteomes" id="UP000198553"/>
    </source>
</evidence>
<name>A0A1H8G1X1_9BACI</name>
<dbReference type="EMBL" id="FOBW01000012">
    <property type="protein sequence ID" value="SEN37755.1"/>
    <property type="molecule type" value="Genomic_DNA"/>
</dbReference>
<dbReference type="Proteomes" id="UP000198553">
    <property type="component" value="Unassembled WGS sequence"/>
</dbReference>
<proteinExistence type="predicted"/>
<gene>
    <name evidence="1" type="ORF">SAMN05192533_11246</name>
</gene>
<keyword evidence="2" id="KW-1185">Reference proteome</keyword>
<dbReference type="RefSeq" id="WP_090748018.1">
    <property type="nucleotide sequence ID" value="NZ_FOBW01000012.1"/>
</dbReference>
<reference evidence="2" key="1">
    <citation type="submission" date="2016-10" db="EMBL/GenBank/DDBJ databases">
        <authorList>
            <person name="Varghese N."/>
            <person name="Submissions S."/>
        </authorList>
    </citation>
    <scope>NUCLEOTIDE SEQUENCE [LARGE SCALE GENOMIC DNA]</scope>
    <source>
        <strain evidence="2">B48,IBRC-M 10115,DSM 25386,CECT 8001</strain>
    </source>
</reference>
<sequence>MVGVKSVKLDGESIYVFNSAIYLFESASSCSLELGLIVSEVAFKKYKDMESLIVEIELDDGRILSSFMYLRTLPGRLPQINLFCELDETENYEGFHSVSENDSVFPNIEEGITLEDIRKVEMPNEKATLKLTLPIDQVEWLKNQKASDLNSIFKDLIYVYMNKQAREEH</sequence>
<dbReference type="OrthoDB" id="2862832at2"/>
<dbReference type="AlphaFoldDB" id="A0A1H8G1X1"/>
<protein>
    <submittedName>
        <fullName evidence="1">Uncharacterized protein</fullName>
    </submittedName>
</protein>
<evidence type="ECO:0000313" key="1">
    <source>
        <dbReference type="EMBL" id="SEN37755.1"/>
    </source>
</evidence>
<organism evidence="1 2">
    <name type="scientific">Mesobacillus persicus</name>
    <dbReference type="NCBI Taxonomy" id="930146"/>
    <lineage>
        <taxon>Bacteria</taxon>
        <taxon>Bacillati</taxon>
        <taxon>Bacillota</taxon>
        <taxon>Bacilli</taxon>
        <taxon>Bacillales</taxon>
        <taxon>Bacillaceae</taxon>
        <taxon>Mesobacillus</taxon>
    </lineage>
</organism>